<dbReference type="SMART" id="SM00382">
    <property type="entry name" value="AAA"/>
    <property type="match status" value="2"/>
</dbReference>
<evidence type="ECO:0000313" key="5">
    <source>
        <dbReference type="EMBL" id="QZA59233.1"/>
    </source>
</evidence>
<dbReference type="InterPro" id="IPR017871">
    <property type="entry name" value="ABC_transporter-like_CS"/>
</dbReference>
<dbReference type="Gene3D" id="3.40.50.300">
    <property type="entry name" value="P-loop containing nucleotide triphosphate hydrolases"/>
    <property type="match status" value="2"/>
</dbReference>
<evidence type="ECO:0000313" key="6">
    <source>
        <dbReference type="Proteomes" id="UP000822862"/>
    </source>
</evidence>
<dbReference type="InterPro" id="IPR032524">
    <property type="entry name" value="ABC_tran_C"/>
</dbReference>
<dbReference type="PANTHER" id="PTHR42855">
    <property type="entry name" value="ABC TRANSPORTER ATP-BINDING SUBUNIT"/>
    <property type="match status" value="1"/>
</dbReference>
<dbReference type="Pfam" id="PF00005">
    <property type="entry name" value="ABC_tran"/>
    <property type="match status" value="2"/>
</dbReference>
<feature type="domain" description="ABC transporter" evidence="4">
    <location>
        <begin position="5"/>
        <end position="221"/>
    </location>
</feature>
<evidence type="ECO:0000259" key="4">
    <source>
        <dbReference type="PROSITE" id="PS50893"/>
    </source>
</evidence>
<dbReference type="CDD" id="cd03221">
    <property type="entry name" value="ABCF_EF-3"/>
    <property type="match status" value="2"/>
</dbReference>
<dbReference type="Pfam" id="PF16326">
    <property type="entry name" value="ABC_tran_CTD"/>
    <property type="match status" value="1"/>
</dbReference>
<keyword evidence="2" id="KW-0067">ATP-binding</keyword>
<dbReference type="Proteomes" id="UP000822862">
    <property type="component" value="Chromosome"/>
</dbReference>
<keyword evidence="6" id="KW-1185">Reference proteome</keyword>
<dbReference type="InterPro" id="IPR003439">
    <property type="entry name" value="ABC_transporter-like_ATP-bd"/>
</dbReference>
<dbReference type="InterPro" id="IPR037118">
    <property type="entry name" value="Val-tRNA_synth_C_sf"/>
</dbReference>
<dbReference type="SUPFAM" id="SSF52540">
    <property type="entry name" value="P-loop containing nucleoside triphosphate hydrolases"/>
    <property type="match status" value="2"/>
</dbReference>
<name>A0ABX8Z1B7_9BACT</name>
<keyword evidence="3" id="KW-0175">Coiled coil</keyword>
<dbReference type="InterPro" id="IPR027417">
    <property type="entry name" value="P-loop_NTPase"/>
</dbReference>
<feature type="coiled-coil region" evidence="3">
    <location>
        <begin position="530"/>
        <end position="557"/>
    </location>
</feature>
<evidence type="ECO:0000256" key="3">
    <source>
        <dbReference type="SAM" id="Coils"/>
    </source>
</evidence>
<gene>
    <name evidence="5" type="ORF">RHAB15C_0001118</name>
</gene>
<dbReference type="PROSITE" id="PS50893">
    <property type="entry name" value="ABC_TRANSPORTER_2"/>
    <property type="match status" value="2"/>
</dbReference>
<dbReference type="PANTHER" id="PTHR42855:SF1">
    <property type="entry name" value="ABC TRANSPORTER DOMAIN-CONTAINING PROTEIN"/>
    <property type="match status" value="1"/>
</dbReference>
<dbReference type="PROSITE" id="PS00211">
    <property type="entry name" value="ABC_TRANSPORTER_1"/>
    <property type="match status" value="1"/>
</dbReference>
<dbReference type="InterPro" id="IPR003593">
    <property type="entry name" value="AAA+_ATPase"/>
</dbReference>
<protein>
    <submittedName>
        <fullName evidence="5">Energy-dependent translational throttle protein EttA</fullName>
    </submittedName>
</protein>
<accession>A0ABX8Z1B7</accession>
<reference evidence="5 6" key="1">
    <citation type="submission" date="2021-05" db="EMBL/GenBank/DDBJ databases">
        <title>Ecology and evolution of chlamydial symbionts of arthropods.</title>
        <authorList>
            <person name="Halter T."/>
            <person name="Sixt B.S."/>
            <person name="Toenshoff E.R."/>
            <person name="Koestlbacher S."/>
            <person name="Schulz F."/>
            <person name="Kostanjsek R."/>
            <person name="Collingro A."/>
            <person name="Hendrickx F."/>
            <person name="Horn M."/>
        </authorList>
    </citation>
    <scope>NUCLEOTIDE SEQUENCE [LARGE SCALE GENOMIC DNA]</scope>
    <source>
        <strain evidence="5 6">15C</strain>
    </source>
</reference>
<proteinExistence type="predicted"/>
<evidence type="ECO:0000256" key="2">
    <source>
        <dbReference type="ARBA" id="ARBA00022840"/>
    </source>
</evidence>
<dbReference type="InterPro" id="IPR051309">
    <property type="entry name" value="ABCF_ATPase"/>
</dbReference>
<dbReference type="RefSeq" id="WP_194845277.1">
    <property type="nucleotide sequence ID" value="NZ_CP075585.1"/>
</dbReference>
<evidence type="ECO:0000256" key="1">
    <source>
        <dbReference type="ARBA" id="ARBA00022741"/>
    </source>
</evidence>
<feature type="domain" description="ABC transporter" evidence="4">
    <location>
        <begin position="293"/>
        <end position="522"/>
    </location>
</feature>
<dbReference type="Gene3D" id="1.10.287.380">
    <property type="entry name" value="Valyl-tRNA synthetase, C-terminal domain"/>
    <property type="match status" value="1"/>
</dbReference>
<dbReference type="EMBL" id="CP075585">
    <property type="protein sequence ID" value="QZA59233.1"/>
    <property type="molecule type" value="Genomic_DNA"/>
</dbReference>
<keyword evidence="1" id="KW-0547">Nucleotide-binding</keyword>
<organism evidence="5 6">
    <name type="scientific">Candidatus Rhabdochlamydia porcellionis</name>
    <dbReference type="NCBI Taxonomy" id="225148"/>
    <lineage>
        <taxon>Bacteria</taxon>
        <taxon>Pseudomonadati</taxon>
        <taxon>Chlamydiota</taxon>
        <taxon>Chlamydiia</taxon>
        <taxon>Parachlamydiales</taxon>
        <taxon>Candidatus Rhabdochlamydiaceae</taxon>
        <taxon>Candidatus Rhabdochlamydia</taxon>
    </lineage>
</organism>
<sequence length="588" mass="66700">MTLLLNSQSLSKSFGTKILFTDLSISVFTKDRLGLIGPNGSGKSTFLKILTGIENPDSGEVIPKKGLKIGYVPQSCEFPSIPVEQVLMDALAKENLTDYNKQLLVKTWLSKMEFNKKHPETAALLSGGWKKRLSLVQQLILSPDLLLLDEPTNHLDLEGILWLEKLLIKEISSYILVSHDRYFLQNVVNRLIEINSAYPKGILSIDGSYANFLEKKEQFLQGQIQQERSLASKARREESWLRQTPKARTTKAQSRINTAKEVFQNLTLVQDRNRQKKTDICFSATQRETNKLLVAKNLSKKMGDKTLFEHVNFTLSPKTRIGLMGPNGSGKTTLLRILAKELLPDLGTIKEADEIKIIYFDQHKTQIPNHITLKEALSPDGDYISFQGQSIHVNGWCKRFLFSPDLLNMPVGSLSGGEKARISIAHLMLKQADILLLDEPTNDLDIPTLESLEESLIDFPGAIVLITHDRCMLNRVCNCLLSLGDFNQTTLYPDYIQWQAAQKNTPLKSKENKQSSISKPKLPYLKQKEYQQIEKKIAVLEEEIKQFHQLLETTTDTNDLTEICTTIGLKENQVEQLYLCWQTLEQKE</sequence>